<reference evidence="1 2" key="1">
    <citation type="journal article" date="2018" name="Front. Plant Sci.">
        <title>Red Clover (Trifolium pratense) and Zigzag Clover (T. medium) - A Picture of Genomic Similarities and Differences.</title>
        <authorList>
            <person name="Dluhosova J."/>
            <person name="Istvanek J."/>
            <person name="Nedelnik J."/>
            <person name="Repkova J."/>
        </authorList>
    </citation>
    <scope>NUCLEOTIDE SEQUENCE [LARGE SCALE GENOMIC DNA]</scope>
    <source>
        <strain evidence="2">cv. 10/8</strain>
        <tissue evidence="1">Leaf</tissue>
    </source>
</reference>
<name>A0A392NSQ1_9FABA</name>
<comment type="caution">
    <text evidence="1">The sequence shown here is derived from an EMBL/GenBank/DDBJ whole genome shotgun (WGS) entry which is preliminary data.</text>
</comment>
<feature type="non-terminal residue" evidence="1">
    <location>
        <position position="135"/>
    </location>
</feature>
<protein>
    <submittedName>
        <fullName evidence="1">Protein MEI2-like 4</fullName>
    </submittedName>
</protein>
<dbReference type="AlphaFoldDB" id="A0A392NSQ1"/>
<evidence type="ECO:0000313" key="2">
    <source>
        <dbReference type="Proteomes" id="UP000265520"/>
    </source>
</evidence>
<dbReference type="EMBL" id="LXQA010048534">
    <property type="protein sequence ID" value="MCI02250.1"/>
    <property type="molecule type" value="Genomic_DNA"/>
</dbReference>
<evidence type="ECO:0000313" key="1">
    <source>
        <dbReference type="EMBL" id="MCI02250.1"/>
    </source>
</evidence>
<sequence length="135" mass="15287">MLYELIHQQIHPEFKQECNLCLHQKSPLTTSFQGLHGISSSVPNTLPSVIKVKSVGNQCEFTESSSPLQLNLDTQTALAFHPHSLPERRHGFTNDVHRNPLEVAGNINLKTQERIDNMQFCEVKSNGPFMDFNEC</sequence>
<accession>A0A392NSQ1</accession>
<dbReference type="Proteomes" id="UP000265520">
    <property type="component" value="Unassembled WGS sequence"/>
</dbReference>
<keyword evidence="2" id="KW-1185">Reference proteome</keyword>
<organism evidence="1 2">
    <name type="scientific">Trifolium medium</name>
    <dbReference type="NCBI Taxonomy" id="97028"/>
    <lineage>
        <taxon>Eukaryota</taxon>
        <taxon>Viridiplantae</taxon>
        <taxon>Streptophyta</taxon>
        <taxon>Embryophyta</taxon>
        <taxon>Tracheophyta</taxon>
        <taxon>Spermatophyta</taxon>
        <taxon>Magnoliopsida</taxon>
        <taxon>eudicotyledons</taxon>
        <taxon>Gunneridae</taxon>
        <taxon>Pentapetalae</taxon>
        <taxon>rosids</taxon>
        <taxon>fabids</taxon>
        <taxon>Fabales</taxon>
        <taxon>Fabaceae</taxon>
        <taxon>Papilionoideae</taxon>
        <taxon>50 kb inversion clade</taxon>
        <taxon>NPAAA clade</taxon>
        <taxon>Hologalegina</taxon>
        <taxon>IRL clade</taxon>
        <taxon>Trifolieae</taxon>
        <taxon>Trifolium</taxon>
    </lineage>
</organism>
<proteinExistence type="predicted"/>